<dbReference type="InterPro" id="IPR045853">
    <property type="entry name" value="Pep_chain_release_fac_I_sf"/>
</dbReference>
<dbReference type="SUPFAM" id="SSF75620">
    <property type="entry name" value="Release factor"/>
    <property type="match status" value="1"/>
</dbReference>
<comment type="similarity">
    <text evidence="2">Belongs to the prokaryotic/mitochondrial release factor family.</text>
</comment>
<evidence type="ECO:0000313" key="8">
    <source>
        <dbReference type="Proteomes" id="UP000176751"/>
    </source>
</evidence>
<dbReference type="Pfam" id="PF00472">
    <property type="entry name" value="RF-1"/>
    <property type="match status" value="1"/>
</dbReference>
<evidence type="ECO:0000256" key="5">
    <source>
        <dbReference type="SAM" id="MobiDB-lite"/>
    </source>
</evidence>
<dbReference type="InterPro" id="IPR005139">
    <property type="entry name" value="PCRF"/>
</dbReference>
<dbReference type="InterPro" id="IPR000352">
    <property type="entry name" value="Pep_chain_release_fac_I"/>
</dbReference>
<proteinExistence type="inferred from homology"/>
<organism evidence="7 8">
    <name type="scientific">Candidatus Curtissbacteria bacterium RIFOXYA1_FULL_41_14</name>
    <dbReference type="NCBI Taxonomy" id="1797737"/>
    <lineage>
        <taxon>Bacteria</taxon>
        <taxon>Candidatus Curtissiibacteriota</taxon>
    </lineage>
</organism>
<dbReference type="FunFam" id="3.30.160.20:FF:000004">
    <property type="entry name" value="Peptide chain release factor 1"/>
    <property type="match status" value="1"/>
</dbReference>
<name>A0A1F5HCT3_9BACT</name>
<gene>
    <name evidence="7" type="ORF">A2196_04945</name>
</gene>
<feature type="region of interest" description="Disordered" evidence="5">
    <location>
        <begin position="243"/>
        <end position="266"/>
    </location>
</feature>
<dbReference type="PANTHER" id="PTHR43804:SF7">
    <property type="entry name" value="LD18447P"/>
    <property type="match status" value="1"/>
</dbReference>
<dbReference type="GO" id="GO:0005737">
    <property type="term" value="C:cytoplasm"/>
    <property type="evidence" value="ECO:0007669"/>
    <property type="project" value="UniProtKB-ARBA"/>
</dbReference>
<dbReference type="PANTHER" id="PTHR43804">
    <property type="entry name" value="LD18447P"/>
    <property type="match status" value="1"/>
</dbReference>
<dbReference type="InterPro" id="IPR050057">
    <property type="entry name" value="Prokaryotic/Mito_RF"/>
</dbReference>
<dbReference type="Proteomes" id="UP000176751">
    <property type="component" value="Unassembled WGS sequence"/>
</dbReference>
<sequence>MTDYQKQQIENIEKKIKEAQELVSADPSMAELAQEEIEKLEEEKIALTHPRGEVLTSPGSHPGGGPTNSSVILEIRSAAGGDEAGLFAADLLRMYQKFAVNNRWQFEELDCTEGGLGNIKTVIVKISGKNVFEKLQHESGVHRVQRVPVTESSGRIHTSTATVAILPEVPPTQVIIDPADIEFEAFRSGGHGGQNVNKVSTAVRIKHKPTGIVVKAQTERSQGQNREIAMGILRSKIYQLEEEKQSSQLSSQRSAQLGTGDRSEKIRTYNYPQNRITDHRINKSWHNLEEVMNGKLDKIIDALHE</sequence>
<dbReference type="SMART" id="SM00937">
    <property type="entry name" value="PCRF"/>
    <property type="match status" value="1"/>
</dbReference>
<reference evidence="7 8" key="1">
    <citation type="journal article" date="2016" name="Nat. Commun.">
        <title>Thousands of microbial genomes shed light on interconnected biogeochemical processes in an aquifer system.</title>
        <authorList>
            <person name="Anantharaman K."/>
            <person name="Brown C.T."/>
            <person name="Hug L.A."/>
            <person name="Sharon I."/>
            <person name="Castelle C.J."/>
            <person name="Probst A.J."/>
            <person name="Thomas B.C."/>
            <person name="Singh A."/>
            <person name="Wilkins M.J."/>
            <person name="Karaoz U."/>
            <person name="Brodie E.L."/>
            <person name="Williams K.H."/>
            <person name="Hubbard S.S."/>
            <person name="Banfield J.F."/>
        </authorList>
    </citation>
    <scope>NUCLEOTIDE SEQUENCE [LARGE SCALE GENOMIC DNA]</scope>
</reference>
<evidence type="ECO:0000256" key="4">
    <source>
        <dbReference type="ARBA" id="ARBA00022917"/>
    </source>
</evidence>
<dbReference type="FunFam" id="3.30.70.1660:FF:000002">
    <property type="entry name" value="Peptide chain release factor 1"/>
    <property type="match status" value="1"/>
</dbReference>
<dbReference type="Pfam" id="PF03462">
    <property type="entry name" value="PCRF"/>
    <property type="match status" value="1"/>
</dbReference>
<dbReference type="EMBL" id="MFCA01000022">
    <property type="protein sequence ID" value="OGE01928.1"/>
    <property type="molecule type" value="Genomic_DNA"/>
</dbReference>
<evidence type="ECO:0000256" key="3">
    <source>
        <dbReference type="ARBA" id="ARBA00022481"/>
    </source>
</evidence>
<feature type="compositionally biased region" description="Low complexity" evidence="5">
    <location>
        <begin position="246"/>
        <end position="257"/>
    </location>
</feature>
<dbReference type="Gene3D" id="3.30.160.20">
    <property type="match status" value="1"/>
</dbReference>
<protein>
    <submittedName>
        <fullName evidence="7">Peptide chain release factor 1</fullName>
    </submittedName>
</protein>
<keyword evidence="4" id="KW-0648">Protein biosynthesis</keyword>
<evidence type="ECO:0000259" key="6">
    <source>
        <dbReference type="PROSITE" id="PS00745"/>
    </source>
</evidence>
<dbReference type="GO" id="GO:0003747">
    <property type="term" value="F:translation release factor activity"/>
    <property type="evidence" value="ECO:0007669"/>
    <property type="project" value="InterPro"/>
</dbReference>
<evidence type="ECO:0000313" key="7">
    <source>
        <dbReference type="EMBL" id="OGE01928.1"/>
    </source>
</evidence>
<keyword evidence="3" id="KW-0488">Methylation</keyword>
<evidence type="ECO:0000256" key="2">
    <source>
        <dbReference type="ARBA" id="ARBA00010835"/>
    </source>
</evidence>
<evidence type="ECO:0000256" key="1">
    <source>
        <dbReference type="ARBA" id="ARBA00002986"/>
    </source>
</evidence>
<accession>A0A1F5HCT3</accession>
<dbReference type="PROSITE" id="PS00745">
    <property type="entry name" value="RF_PROK_I"/>
    <property type="match status" value="1"/>
</dbReference>
<feature type="domain" description="Prokaryotic-type class I peptide chain release factors" evidence="6">
    <location>
        <begin position="187"/>
        <end position="203"/>
    </location>
</feature>
<comment type="caution">
    <text evidence="7">The sequence shown here is derived from an EMBL/GenBank/DDBJ whole genome shotgun (WGS) entry which is preliminary data.</text>
</comment>
<dbReference type="Gene3D" id="3.30.70.1660">
    <property type="match status" value="1"/>
</dbReference>
<dbReference type="STRING" id="1797737.A2196_04945"/>
<feature type="region of interest" description="Disordered" evidence="5">
    <location>
        <begin position="47"/>
        <end position="67"/>
    </location>
</feature>
<comment type="function">
    <text evidence="1">Peptide chain release factor 1 directs the termination of translation in response to the peptide chain termination codons UAG and UAA.</text>
</comment>
<dbReference type="AlphaFoldDB" id="A0A1F5HCT3"/>